<protein>
    <recommendedName>
        <fullName evidence="2">CN hydrolase domain-containing protein</fullName>
    </recommendedName>
</protein>
<evidence type="ECO:0000256" key="1">
    <source>
        <dbReference type="ARBA" id="ARBA00022801"/>
    </source>
</evidence>
<dbReference type="RefSeq" id="WP_023365567.1">
    <property type="nucleotide sequence ID" value="NC_022664.1"/>
</dbReference>
<dbReference type="Pfam" id="PF00795">
    <property type="entry name" value="CN_hydrolase"/>
    <property type="match status" value="1"/>
</dbReference>
<dbReference type="eggNOG" id="COG0388">
    <property type="taxonomic scope" value="Bacteria"/>
</dbReference>
<dbReference type="PANTHER" id="PTHR43674:SF16">
    <property type="entry name" value="CARBON-NITROGEN FAMILY, PUTATIVE (AFU_ORTHOLOGUE AFUA_5G02350)-RELATED"/>
    <property type="match status" value="1"/>
</dbReference>
<dbReference type="CDD" id="cd07197">
    <property type="entry name" value="nitrilase"/>
    <property type="match status" value="1"/>
</dbReference>
<dbReference type="AlphaFoldDB" id="U5T5J2"/>
<dbReference type="STRING" id="1335757.SPICUR_02110"/>
<dbReference type="Proteomes" id="UP000017640">
    <property type="component" value="Chromosome"/>
</dbReference>
<dbReference type="PANTHER" id="PTHR43674">
    <property type="entry name" value="NITRILASE C965.09-RELATED"/>
    <property type="match status" value="1"/>
</dbReference>
<organism evidence="3 4">
    <name type="scientific">Spiribacter curvatus</name>
    <dbReference type="NCBI Taxonomy" id="1335757"/>
    <lineage>
        <taxon>Bacteria</taxon>
        <taxon>Pseudomonadati</taxon>
        <taxon>Pseudomonadota</taxon>
        <taxon>Gammaproteobacteria</taxon>
        <taxon>Chromatiales</taxon>
        <taxon>Ectothiorhodospiraceae</taxon>
        <taxon>Spiribacter</taxon>
    </lineage>
</organism>
<reference evidence="3 4" key="1">
    <citation type="journal article" date="2013" name="BMC Genomics">
        <title>Genomes of "Spiribacter", a streamlined, successful halophilic bacterium.</title>
        <authorList>
            <person name="Lopez-Perez M."/>
            <person name="Ghai R."/>
            <person name="Leon M.J."/>
            <person name="Rodriguez-Olmos A."/>
            <person name="Copa-Patino J.L."/>
            <person name="Soliveri J."/>
            <person name="Sanchez-Porro C."/>
            <person name="Ventosa A."/>
            <person name="Rodriguez-Valera F."/>
        </authorList>
    </citation>
    <scope>NUCLEOTIDE SEQUENCE [LARGE SCALE GENOMIC DNA]</scope>
    <source>
        <strain evidence="3 4">UAH-SP71</strain>
    </source>
</reference>
<dbReference type="SUPFAM" id="SSF56317">
    <property type="entry name" value="Carbon-nitrogen hydrolase"/>
    <property type="match status" value="1"/>
</dbReference>
<dbReference type="PROSITE" id="PS50263">
    <property type="entry name" value="CN_HYDROLASE"/>
    <property type="match status" value="1"/>
</dbReference>
<name>U5T5J2_9GAMM</name>
<proteinExistence type="predicted"/>
<dbReference type="GO" id="GO:0016811">
    <property type="term" value="F:hydrolase activity, acting on carbon-nitrogen (but not peptide) bonds, in linear amides"/>
    <property type="evidence" value="ECO:0007669"/>
    <property type="project" value="TreeGrafter"/>
</dbReference>
<sequence length="284" mass="31014">MMQQDIEVSVVQHEPEAMDRRSNNVEYILSRFHELAGRGSRLVVFPEVGITSFFRHEPGGLRRYWEQGTVRLDGPELTTITDAARELDAYTVVGFAEQTSVTGIIHNSAALIGPEGIVGITRKLHMPGLEKLYYTPGQVVEVFECGLGRIGIAICYDSMFPEYFKALSDQGADIAVITGSIWAGGDKGGVGVEHLKRDYWSALPMVTAIQNQAFVVACSACGNLDMGTQAGTWERLGLSQIVAPTGRRLAWAGGTEEEVIGAVLSTEELAEARTSYRFLADRLL</sequence>
<evidence type="ECO:0000313" key="4">
    <source>
        <dbReference type="Proteomes" id="UP000017640"/>
    </source>
</evidence>
<evidence type="ECO:0000259" key="2">
    <source>
        <dbReference type="PROSITE" id="PS50263"/>
    </source>
</evidence>
<evidence type="ECO:0000313" key="3">
    <source>
        <dbReference type="EMBL" id="AGY91437.1"/>
    </source>
</evidence>
<gene>
    <name evidence="3" type="ORF">SPICUR_02110</name>
</gene>
<dbReference type="OrthoDB" id="9803803at2"/>
<dbReference type="KEGG" id="spiu:SPICUR_02110"/>
<keyword evidence="1" id="KW-0378">Hydrolase</keyword>
<dbReference type="Gene3D" id="3.60.110.10">
    <property type="entry name" value="Carbon-nitrogen hydrolase"/>
    <property type="match status" value="1"/>
</dbReference>
<feature type="domain" description="CN hydrolase" evidence="2">
    <location>
        <begin position="6"/>
        <end position="266"/>
    </location>
</feature>
<dbReference type="InterPro" id="IPR003010">
    <property type="entry name" value="C-N_Hydrolase"/>
</dbReference>
<dbReference type="InterPro" id="IPR050345">
    <property type="entry name" value="Aliph_Amidase/BUP"/>
</dbReference>
<dbReference type="EMBL" id="CP005990">
    <property type="protein sequence ID" value="AGY91437.1"/>
    <property type="molecule type" value="Genomic_DNA"/>
</dbReference>
<accession>U5T5J2</accession>
<keyword evidence="4" id="KW-1185">Reference proteome</keyword>
<dbReference type="HOGENOM" id="CLU_030130_3_8_6"/>
<dbReference type="InterPro" id="IPR036526">
    <property type="entry name" value="C-N_Hydrolase_sf"/>
</dbReference>